<dbReference type="PROSITE" id="PS51352">
    <property type="entry name" value="THIOREDOXIN_2"/>
    <property type="match status" value="1"/>
</dbReference>
<evidence type="ECO:0000256" key="2">
    <source>
        <dbReference type="ARBA" id="ARBA00023002"/>
    </source>
</evidence>
<dbReference type="InterPro" id="IPR036249">
    <property type="entry name" value="Thioredoxin-like_sf"/>
</dbReference>
<dbReference type="InterPro" id="IPR050217">
    <property type="entry name" value="Peroxiredoxin"/>
</dbReference>
<evidence type="ECO:0000256" key="3">
    <source>
        <dbReference type="ARBA" id="ARBA00032824"/>
    </source>
</evidence>
<dbReference type="PANTHER" id="PTHR10681:SF128">
    <property type="entry name" value="THIOREDOXIN-DEPENDENT PEROXIDE REDUCTASE, MITOCHONDRIAL"/>
    <property type="match status" value="1"/>
</dbReference>
<evidence type="ECO:0000313" key="7">
    <source>
        <dbReference type="EMBL" id="RSO58943.1"/>
    </source>
</evidence>
<feature type="active site" description="Cysteine sulfenic acid (-SOH) intermediate; for peroxidase activity" evidence="5">
    <location>
        <position position="44"/>
    </location>
</feature>
<dbReference type="GO" id="GO:0008379">
    <property type="term" value="F:thioredoxin peroxidase activity"/>
    <property type="evidence" value="ECO:0007669"/>
    <property type="project" value="TreeGrafter"/>
</dbReference>
<dbReference type="GO" id="GO:0005829">
    <property type="term" value="C:cytosol"/>
    <property type="evidence" value="ECO:0007669"/>
    <property type="project" value="TreeGrafter"/>
</dbReference>
<proteinExistence type="inferred from homology"/>
<reference evidence="7 8" key="1">
    <citation type="submission" date="2018-10" db="EMBL/GenBank/DDBJ databases">
        <title>GWAS and RNA-Seq identify cryptic mechanisms of antimicrobial resistance in Acinetobacter baumannii.</title>
        <authorList>
            <person name="Sahl J.W."/>
        </authorList>
    </citation>
    <scope>NUCLEOTIDE SEQUENCE [LARGE SCALE GENOMIC DNA]</scope>
    <source>
        <strain evidence="7 8">TG41018</strain>
    </source>
</reference>
<sequence>MLDIGTKAPDFTLHSTPDQTLSLNELKGKNVVLVFYPADWSLVCSDELSLFNQSKKLFDQSNTIAIGISVDSKWSHMAFTESRSLHMPLLADFEPKGEVSKLYNVYNEKNGYSERAIYLIDKEGLISWSYLSPEGINPGVDGVLDAIDRLNK</sequence>
<dbReference type="Gene3D" id="3.40.30.10">
    <property type="entry name" value="Glutaredoxin"/>
    <property type="match status" value="1"/>
</dbReference>
<dbReference type="Pfam" id="PF00578">
    <property type="entry name" value="AhpC-TSA"/>
    <property type="match status" value="1"/>
</dbReference>
<dbReference type="GO" id="GO:0045454">
    <property type="term" value="P:cell redox homeostasis"/>
    <property type="evidence" value="ECO:0007669"/>
    <property type="project" value="TreeGrafter"/>
</dbReference>
<dbReference type="GO" id="GO:0006979">
    <property type="term" value="P:response to oxidative stress"/>
    <property type="evidence" value="ECO:0007669"/>
    <property type="project" value="TreeGrafter"/>
</dbReference>
<accession>A0A429K4S7</accession>
<organism evidence="7 8">
    <name type="scientific">Acinetobacter lactucae</name>
    <dbReference type="NCBI Taxonomy" id="1785128"/>
    <lineage>
        <taxon>Bacteria</taxon>
        <taxon>Pseudomonadati</taxon>
        <taxon>Pseudomonadota</taxon>
        <taxon>Gammaproteobacteria</taxon>
        <taxon>Moraxellales</taxon>
        <taxon>Moraxellaceae</taxon>
        <taxon>Acinetobacter</taxon>
        <taxon>Acinetobacter calcoaceticus/baumannii complex</taxon>
    </lineage>
</organism>
<dbReference type="InterPro" id="IPR013766">
    <property type="entry name" value="Thioredoxin_domain"/>
</dbReference>
<dbReference type="PIRSF" id="PIRSF000239">
    <property type="entry name" value="AHPC"/>
    <property type="match status" value="1"/>
</dbReference>
<comment type="function">
    <text evidence="4">Thiol-specific peroxidase that catalyzes the reduction of hydrogen peroxide and organic hydroperoxides to water and alcohols, respectively. Plays a role in cell protection against oxidative stress by detoxifying peroxides.</text>
</comment>
<dbReference type="AlphaFoldDB" id="A0A429K4S7"/>
<dbReference type="EMBL" id="RFES01000003">
    <property type="protein sequence ID" value="RSO58943.1"/>
    <property type="molecule type" value="Genomic_DNA"/>
</dbReference>
<keyword evidence="2" id="KW-0560">Oxidoreductase</keyword>
<feature type="domain" description="Thioredoxin" evidence="6">
    <location>
        <begin position="2"/>
        <end position="152"/>
    </location>
</feature>
<gene>
    <name evidence="7" type="ORF">EA756_06430</name>
</gene>
<dbReference type="InterPro" id="IPR000866">
    <property type="entry name" value="AhpC/TSA"/>
</dbReference>
<dbReference type="GO" id="GO:0033554">
    <property type="term" value="P:cellular response to stress"/>
    <property type="evidence" value="ECO:0007669"/>
    <property type="project" value="TreeGrafter"/>
</dbReference>
<evidence type="ECO:0000256" key="4">
    <source>
        <dbReference type="ARBA" id="ARBA00037420"/>
    </source>
</evidence>
<dbReference type="InterPro" id="IPR024706">
    <property type="entry name" value="Peroxiredoxin_AhpC-typ"/>
</dbReference>
<dbReference type="SUPFAM" id="SSF52833">
    <property type="entry name" value="Thioredoxin-like"/>
    <property type="match status" value="1"/>
</dbReference>
<protein>
    <recommendedName>
        <fullName evidence="3">Thioredoxin peroxidase</fullName>
    </recommendedName>
</protein>
<evidence type="ECO:0000313" key="8">
    <source>
        <dbReference type="Proteomes" id="UP000276905"/>
    </source>
</evidence>
<evidence type="ECO:0000259" key="6">
    <source>
        <dbReference type="PROSITE" id="PS51352"/>
    </source>
</evidence>
<comment type="similarity">
    <text evidence="1">Belongs to the peroxiredoxin family. AhpC/Prx1 subfamily.</text>
</comment>
<name>A0A429K4S7_9GAMM</name>
<dbReference type="GO" id="GO:0042744">
    <property type="term" value="P:hydrogen peroxide catabolic process"/>
    <property type="evidence" value="ECO:0007669"/>
    <property type="project" value="TreeGrafter"/>
</dbReference>
<dbReference type="Proteomes" id="UP000276905">
    <property type="component" value="Unassembled WGS sequence"/>
</dbReference>
<comment type="caution">
    <text evidence="7">The sequence shown here is derived from an EMBL/GenBank/DDBJ whole genome shotgun (WGS) entry which is preliminary data.</text>
</comment>
<evidence type="ECO:0000256" key="5">
    <source>
        <dbReference type="PIRSR" id="PIRSR000239-1"/>
    </source>
</evidence>
<evidence type="ECO:0000256" key="1">
    <source>
        <dbReference type="ARBA" id="ARBA00009796"/>
    </source>
</evidence>
<dbReference type="PANTHER" id="PTHR10681">
    <property type="entry name" value="THIOREDOXIN PEROXIDASE"/>
    <property type="match status" value="1"/>
</dbReference>